<dbReference type="GeneTree" id="ENSGT00940000163596"/>
<dbReference type="Proteomes" id="UP000472240">
    <property type="component" value="Chromosome 17"/>
</dbReference>
<dbReference type="GO" id="GO:0005615">
    <property type="term" value="C:extracellular space"/>
    <property type="evidence" value="ECO:0007669"/>
    <property type="project" value="TreeGrafter"/>
</dbReference>
<dbReference type="GO" id="GO:0006826">
    <property type="term" value="P:iron ion transport"/>
    <property type="evidence" value="ECO:0007669"/>
    <property type="project" value="TreeGrafter"/>
</dbReference>
<feature type="domain" description="Transferrin-like" evidence="3">
    <location>
        <begin position="1"/>
        <end position="178"/>
    </location>
</feature>
<dbReference type="PRINTS" id="PR00422">
    <property type="entry name" value="TRANSFERRIN"/>
</dbReference>
<reference evidence="5" key="3">
    <citation type="submission" date="2018-12" db="EMBL/GenBank/DDBJ databases">
        <title>G10K-VGP greater horseshoe bat female genome, primary haplotype.</title>
        <authorList>
            <person name="Teeling E."/>
            <person name="Myers G."/>
            <person name="Vernes S."/>
            <person name="Pippel M."/>
            <person name="Winkler S."/>
            <person name="Fedrigo O."/>
            <person name="Rhie A."/>
            <person name="Koren S."/>
            <person name="Phillippy A."/>
            <person name="Lewin H."/>
            <person name="Damas J."/>
            <person name="Howe K."/>
            <person name="Mountcastle J."/>
            <person name="Jarvis E.D."/>
        </authorList>
    </citation>
    <scope>NUCLEOTIDE SEQUENCE [LARGE SCALE GENOMIC DNA]</scope>
</reference>
<dbReference type="GO" id="GO:0055037">
    <property type="term" value="C:recycling endosome"/>
    <property type="evidence" value="ECO:0007669"/>
    <property type="project" value="TreeGrafter"/>
</dbReference>
<dbReference type="PANTHER" id="PTHR11485">
    <property type="entry name" value="TRANSFERRIN"/>
    <property type="match status" value="1"/>
</dbReference>
<dbReference type="PANTHER" id="PTHR11485:SF20">
    <property type="entry name" value="INHIBITOR OF CARBONIC ANHYDRASE"/>
    <property type="match status" value="1"/>
</dbReference>
<organism evidence="4 5">
    <name type="scientific">Rhinolophus ferrumequinum</name>
    <name type="common">Greater horseshoe bat</name>
    <dbReference type="NCBI Taxonomy" id="59479"/>
    <lineage>
        <taxon>Eukaryota</taxon>
        <taxon>Metazoa</taxon>
        <taxon>Chordata</taxon>
        <taxon>Craniata</taxon>
        <taxon>Vertebrata</taxon>
        <taxon>Euteleostomi</taxon>
        <taxon>Mammalia</taxon>
        <taxon>Eutheria</taxon>
        <taxon>Laurasiatheria</taxon>
        <taxon>Chiroptera</taxon>
        <taxon>Yinpterochiroptera</taxon>
        <taxon>Rhinolophoidea</taxon>
        <taxon>Rhinolophidae</taxon>
        <taxon>Rhinolophinae</taxon>
        <taxon>Rhinolophus</taxon>
    </lineage>
</organism>
<dbReference type="Pfam" id="PF00405">
    <property type="entry name" value="Transferrin"/>
    <property type="match status" value="1"/>
</dbReference>
<reference evidence="4" key="5">
    <citation type="submission" date="2025-09" db="UniProtKB">
        <authorList>
            <consortium name="Ensembl"/>
        </authorList>
    </citation>
    <scope>IDENTIFICATION</scope>
</reference>
<dbReference type="InterPro" id="IPR001156">
    <property type="entry name" value="Transferrin-like_dom"/>
</dbReference>
<evidence type="ECO:0000256" key="1">
    <source>
        <dbReference type="ARBA" id="ARBA00004613"/>
    </source>
</evidence>
<dbReference type="SMART" id="SM00094">
    <property type="entry name" value="TR_FER"/>
    <property type="match status" value="1"/>
</dbReference>
<evidence type="ECO:0000259" key="3">
    <source>
        <dbReference type="PROSITE" id="PS51408"/>
    </source>
</evidence>
<keyword evidence="2" id="KW-0964">Secreted</keyword>
<evidence type="ECO:0000256" key="2">
    <source>
        <dbReference type="ARBA" id="ARBA00022525"/>
    </source>
</evidence>
<dbReference type="PROSITE" id="PS51408">
    <property type="entry name" value="TRANSFERRIN_LIKE_4"/>
    <property type="match status" value="1"/>
</dbReference>
<evidence type="ECO:0000313" key="5">
    <source>
        <dbReference type="Proteomes" id="UP000472240"/>
    </source>
</evidence>
<sequence length="193" mass="21653">SDPESSLCALCGGGSNPAHTCAPLSQERYYGSSGAFRCLVEKGDVAFVKHPTVLQNTDGKNPEDWANNLKKEDFQLLCLDGTRKPVTEPQNCHLGRGPNHAVVSREDKADFVRRMLFNQQELFGRNGFEYMMFQLFKSSAKDLLFSDDTECLANLQDKTTYQKYLGPEYLMDIAKVRQCLPSELLNACTFHGN</sequence>
<dbReference type="Gene3D" id="3.40.190.10">
    <property type="entry name" value="Periplasmic binding protein-like II"/>
    <property type="match status" value="2"/>
</dbReference>
<accession>A0A671FP20</accession>
<proteinExistence type="predicted"/>
<reference evidence="4 5" key="2">
    <citation type="journal article" date="2018" name="Annu Rev Anim Biosci">
        <title>Bat Biology, Genomes, and the Bat1K Project: To Generate Chromosome-Level Genomes for All Living Bat Species.</title>
        <authorList>
            <person name="Teeling E.C."/>
            <person name="Vernes S.C."/>
            <person name="Davalos L.M."/>
            <person name="Ray D.A."/>
            <person name="Gilbert M.T.P."/>
            <person name="Myers E."/>
        </authorList>
    </citation>
    <scope>NUCLEOTIDE SEQUENCE</scope>
</reference>
<comment type="subcellular location">
    <subcellularLocation>
        <location evidence="1">Secreted</location>
    </subcellularLocation>
</comment>
<protein>
    <recommendedName>
        <fullName evidence="3">Transferrin-like domain-containing protein</fullName>
    </recommendedName>
</protein>
<dbReference type="OMA" id="NCTHAGN"/>
<reference evidence="4 5" key="1">
    <citation type="journal article" date="2015" name="Annu Rev Anim Biosci">
        <title>The Genome 10K Project: a way forward.</title>
        <authorList>
            <person name="Koepfli K.P."/>
            <person name="Paten B."/>
            <person name="O'Brien S.J."/>
            <person name="Koepfli K.P."/>
            <person name="Paten B."/>
            <person name="Antunes A."/>
            <person name="Belov K."/>
            <person name="Bustamante C."/>
            <person name="Castoe T.A."/>
            <person name="Clawson H."/>
            <person name="Crawford A.J."/>
            <person name="Diekhans M."/>
            <person name="Distel D."/>
            <person name="Durbin R."/>
            <person name="Earl D."/>
            <person name="Fujita M.K."/>
            <person name="Gamble T."/>
            <person name="Georges A."/>
            <person name="Gemmell N."/>
            <person name="Gilbert M.T."/>
            <person name="Graves J.M."/>
            <person name="Green R.E."/>
            <person name="Hickey G."/>
            <person name="Jarvis E.D."/>
            <person name="Johnson W."/>
            <person name="Komissarov A."/>
            <person name="Korf I."/>
            <person name="Kuhn R."/>
            <person name="Larkin D.M."/>
            <person name="Lewin H."/>
            <person name="Lopez J.V."/>
            <person name="Ma J."/>
            <person name="Marques-Bonet T."/>
            <person name="Miller W."/>
            <person name="Murphy R."/>
            <person name="Pevzner P."/>
            <person name="Shapiro B."/>
            <person name="Steiner C."/>
            <person name="Tamazian G."/>
            <person name="Venkatesh B."/>
            <person name="Wang J."/>
            <person name="Wayne R."/>
            <person name="Wiley E."/>
            <person name="Yang H."/>
            <person name="Zhang G."/>
            <person name="Haussler D."/>
            <person name="Ryder O."/>
            <person name="O'Brien S.J."/>
        </authorList>
    </citation>
    <scope>NUCLEOTIDE SEQUENCE</scope>
</reference>
<dbReference type="InParanoid" id="A0A671FP20"/>
<dbReference type="GO" id="GO:0005886">
    <property type="term" value="C:plasma membrane"/>
    <property type="evidence" value="ECO:0007669"/>
    <property type="project" value="TreeGrafter"/>
</dbReference>
<dbReference type="SUPFAM" id="SSF53850">
    <property type="entry name" value="Periplasmic binding protein-like II"/>
    <property type="match status" value="1"/>
</dbReference>
<name>A0A671FP20_RHIFE</name>
<evidence type="ECO:0000313" key="4">
    <source>
        <dbReference type="Ensembl" id="ENSRFEP00010027457.1"/>
    </source>
</evidence>
<dbReference type="Ensembl" id="ENSRFET00010029817.1">
    <property type="protein sequence ID" value="ENSRFEP00010027457.1"/>
    <property type="gene ID" value="ENSRFEG00010018226.1"/>
</dbReference>
<dbReference type="GO" id="GO:0005769">
    <property type="term" value="C:early endosome"/>
    <property type="evidence" value="ECO:0007669"/>
    <property type="project" value="TreeGrafter"/>
</dbReference>
<keyword evidence="5" id="KW-1185">Reference proteome</keyword>
<dbReference type="FunFam" id="3.40.190.10:FF:000095">
    <property type="entry name" value="Lactotransferrin"/>
    <property type="match status" value="1"/>
</dbReference>
<reference evidence="4" key="4">
    <citation type="submission" date="2025-08" db="UniProtKB">
        <authorList>
            <consortium name="Ensembl"/>
        </authorList>
    </citation>
    <scope>IDENTIFICATION</scope>
</reference>
<dbReference type="AlphaFoldDB" id="A0A671FP20"/>
<dbReference type="GO" id="GO:0019731">
    <property type="term" value="P:antibacterial humoral response"/>
    <property type="evidence" value="ECO:0007669"/>
    <property type="project" value="TreeGrafter"/>
</dbReference>